<feature type="chain" id="PRO_5035225213" evidence="2">
    <location>
        <begin position="39"/>
        <end position="227"/>
    </location>
</feature>
<evidence type="ECO:0000256" key="1">
    <source>
        <dbReference type="SAM" id="MobiDB-lite"/>
    </source>
</evidence>
<organism evidence="4 5">
    <name type="scientific">Marivibrio halodurans</name>
    <dbReference type="NCBI Taxonomy" id="2039722"/>
    <lineage>
        <taxon>Bacteria</taxon>
        <taxon>Pseudomonadati</taxon>
        <taxon>Pseudomonadota</taxon>
        <taxon>Alphaproteobacteria</taxon>
        <taxon>Rhodospirillales</taxon>
        <taxon>Rhodospirillaceae</taxon>
        <taxon>Marivibrio</taxon>
    </lineage>
</organism>
<evidence type="ECO:0000313" key="5">
    <source>
        <dbReference type="Proteomes" id="UP000672602"/>
    </source>
</evidence>
<gene>
    <name evidence="4" type="ORF">KAJ83_05000</name>
</gene>
<evidence type="ECO:0000313" key="4">
    <source>
        <dbReference type="EMBL" id="MBP5856353.1"/>
    </source>
</evidence>
<dbReference type="InterPro" id="IPR006860">
    <property type="entry name" value="FecR"/>
</dbReference>
<sequence>MRAFCNRMTAARAALPRAICLTAALLIGTCLPALPRAAAEDTAIGTVARLHPAVRAETLTERRDLEAEAPVHAGERLRTDPSGRASIRLDDGSVLTLGEAAVVSLDSLIYDPDTGVGAATLTVMHGAFRMVSGALGKQGSMRVETPIATIGIRGTDFWGYQDGRALSVVLLDDGLVSIETAGGSIALDEPGDGIVITDPEAPMPDTPARWDANRIARNIVTVAFPGE</sequence>
<dbReference type="AlphaFoldDB" id="A0A8J7SKQ3"/>
<accession>A0A8J7SKQ3</accession>
<evidence type="ECO:0000256" key="2">
    <source>
        <dbReference type="SAM" id="SignalP"/>
    </source>
</evidence>
<name>A0A8J7SKQ3_9PROT</name>
<keyword evidence="5" id="KW-1185">Reference proteome</keyword>
<feature type="signal peptide" evidence="2">
    <location>
        <begin position="1"/>
        <end position="38"/>
    </location>
</feature>
<protein>
    <submittedName>
        <fullName evidence="4">FecR domain-containing protein</fullName>
    </submittedName>
</protein>
<feature type="region of interest" description="Disordered" evidence="1">
    <location>
        <begin position="65"/>
        <end position="84"/>
    </location>
</feature>
<dbReference type="Proteomes" id="UP000672602">
    <property type="component" value="Unassembled WGS sequence"/>
</dbReference>
<dbReference type="Pfam" id="PF04773">
    <property type="entry name" value="FecR"/>
    <property type="match status" value="1"/>
</dbReference>
<dbReference type="PANTHER" id="PTHR38731">
    <property type="entry name" value="LIPL45-RELATED LIPOPROTEIN-RELATED"/>
    <property type="match status" value="1"/>
</dbReference>
<proteinExistence type="predicted"/>
<reference evidence="4" key="1">
    <citation type="submission" date="2021-04" db="EMBL/GenBank/DDBJ databases">
        <authorList>
            <person name="Zhang D.-C."/>
        </authorList>
    </citation>
    <scope>NUCLEOTIDE SEQUENCE</scope>
    <source>
        <strain evidence="4">CGMCC 1.15697</strain>
    </source>
</reference>
<comment type="caution">
    <text evidence="4">The sequence shown here is derived from an EMBL/GenBank/DDBJ whole genome shotgun (WGS) entry which is preliminary data.</text>
</comment>
<feature type="domain" description="FecR protein" evidence="3">
    <location>
        <begin position="76"/>
        <end position="172"/>
    </location>
</feature>
<dbReference type="Gene3D" id="2.60.120.1440">
    <property type="match status" value="1"/>
</dbReference>
<dbReference type="RefSeq" id="WP_210680934.1">
    <property type="nucleotide sequence ID" value="NZ_JAGMWN010000002.1"/>
</dbReference>
<dbReference type="EMBL" id="JAGMWN010000002">
    <property type="protein sequence ID" value="MBP5856353.1"/>
    <property type="molecule type" value="Genomic_DNA"/>
</dbReference>
<keyword evidence="2" id="KW-0732">Signal</keyword>
<feature type="compositionally biased region" description="Basic and acidic residues" evidence="1">
    <location>
        <begin position="73"/>
        <end position="84"/>
    </location>
</feature>
<evidence type="ECO:0000259" key="3">
    <source>
        <dbReference type="Pfam" id="PF04773"/>
    </source>
</evidence>